<protein>
    <submittedName>
        <fullName evidence="1">Uncharacterized protein</fullName>
    </submittedName>
</protein>
<sequence length="1035" mass="113536">MEDFANILQRDYGIKPQGKSAPMATSRAPSGFVPARGGSSHGGSTGRGSSGLSRGLNQSADDGLGNDLFFGSANTSKTSGRNSFNNSYGASKGSFDDVFGDSLSFGASKQAPKPSTPIPSVPSYDDIFSTPLQASSTSSAPRSNSFPVYDMPKYDDDIFGGVPGVRSNSTSAAYEDVFGMGGVASSKTEESDDLLGGFGVAEPSRSKPQADASPSVVEESPFDELIPGFGSSEPAKKTSIGDGKPSQTSRNISRSSVGESTLRSTEMDPFSGLSSDPIGLNSSYTAASTFVDPLDPFEMQLPRERAKIDSSLNSKVNGNNVSVSDVFDGFSQAQPSEPADVHPQLSKAIKKDEDITPPLVPATKTDLPEENYAYSSSTNEKVEHFPISPPRKEANDYFSNTAPVSNTLRKRTVRFDEPALKKESPELSRSFTPDAVQKTTEEVWVTIDNVRLVTMPTTSLPPSRPAPRLDFDRKNSTATRKSEPIREDDSTDGPEIAHDYLKDQSNFETASRVPTNFTSSIEDLEQFASGGFQPPPEGITDFLDDEEQAPATKMKEASERVDAKLRAAKEGRERDQEEKDTEAKTAKSKDEREEREKEARINQDREVKEREAKVERERERQRREREREREKDRAAVERATQEARERAAEKAAAEARERAEKAAADARQRAERVAVERVTAEARERAAGEARERAAADAREKAAAEARERAAAEAKERAAAERAAVERATAEARARAERAAVERATAEARERAAERAAVERAAAEARERAEKASERAAVQRAAAEARMRAEKAAAERAAAAAAAEREKQQRRNDNDLESFFNMSSSRAASAPKQRPATSDFVPDQKVSSTDGQRRSPSTAPTVRKVSSTTHIADDWTSLFATPATADFQEIDGEAPERRRARWERHQRTQERAAKALAEKNQRDLDVQREQAEKHRAAETLDAEIRRWAAGKEGNLRALLSTLQYVLWPECGWQPVSLTDLITAAAVKKVYRKATLYVHPDKVQQKGATVQQKYVAEKVFDLLKEAWNKFNSEELF</sequence>
<evidence type="ECO:0000313" key="1">
    <source>
        <dbReference type="EMBL" id="KAJ7566648.1"/>
    </source>
</evidence>
<dbReference type="Proteomes" id="UP001162992">
    <property type="component" value="Chromosome 2"/>
</dbReference>
<accession>A0ACC2EJU7</accession>
<reference evidence="2" key="1">
    <citation type="journal article" date="2024" name="Proc. Natl. Acad. Sci. U.S.A.">
        <title>Extraordinary preservation of gene collinearity over three hundred million years revealed in homosporous lycophytes.</title>
        <authorList>
            <person name="Li C."/>
            <person name="Wickell D."/>
            <person name="Kuo L.Y."/>
            <person name="Chen X."/>
            <person name="Nie B."/>
            <person name="Liao X."/>
            <person name="Peng D."/>
            <person name="Ji J."/>
            <person name="Jenkins J."/>
            <person name="Williams M."/>
            <person name="Shu S."/>
            <person name="Plott C."/>
            <person name="Barry K."/>
            <person name="Rajasekar S."/>
            <person name="Grimwood J."/>
            <person name="Han X."/>
            <person name="Sun S."/>
            <person name="Hou Z."/>
            <person name="He W."/>
            <person name="Dai G."/>
            <person name="Sun C."/>
            <person name="Schmutz J."/>
            <person name="Leebens-Mack J.H."/>
            <person name="Li F.W."/>
            <person name="Wang L."/>
        </authorList>
    </citation>
    <scope>NUCLEOTIDE SEQUENCE [LARGE SCALE GENOMIC DNA]</scope>
    <source>
        <strain evidence="2">cv. PW_Plant_1</strain>
    </source>
</reference>
<keyword evidence="2" id="KW-1185">Reference proteome</keyword>
<proteinExistence type="predicted"/>
<dbReference type="EMBL" id="CM055093">
    <property type="protein sequence ID" value="KAJ7566648.1"/>
    <property type="molecule type" value="Genomic_DNA"/>
</dbReference>
<name>A0ACC2EJU7_DIPCM</name>
<gene>
    <name evidence="1" type="ORF">O6H91_02G112900</name>
</gene>
<comment type="caution">
    <text evidence="1">The sequence shown here is derived from an EMBL/GenBank/DDBJ whole genome shotgun (WGS) entry which is preliminary data.</text>
</comment>
<evidence type="ECO:0000313" key="2">
    <source>
        <dbReference type="Proteomes" id="UP001162992"/>
    </source>
</evidence>
<organism evidence="1 2">
    <name type="scientific">Diphasiastrum complanatum</name>
    <name type="common">Issler's clubmoss</name>
    <name type="synonym">Lycopodium complanatum</name>
    <dbReference type="NCBI Taxonomy" id="34168"/>
    <lineage>
        <taxon>Eukaryota</taxon>
        <taxon>Viridiplantae</taxon>
        <taxon>Streptophyta</taxon>
        <taxon>Embryophyta</taxon>
        <taxon>Tracheophyta</taxon>
        <taxon>Lycopodiopsida</taxon>
        <taxon>Lycopodiales</taxon>
        <taxon>Lycopodiaceae</taxon>
        <taxon>Lycopodioideae</taxon>
        <taxon>Diphasiastrum</taxon>
    </lineage>
</organism>